<dbReference type="VEuPathDB" id="TriTrypDB:Tc_MARK_9823"/>
<dbReference type="VEuPathDB" id="TriTrypDB:C4B63_21g52"/>
<evidence type="ECO:0000313" key="5">
    <source>
        <dbReference type="Proteomes" id="UP000246078"/>
    </source>
</evidence>
<dbReference type="EMBL" id="JABDHM010000016">
    <property type="protein sequence ID" value="KAF5223877.1"/>
    <property type="molecule type" value="Genomic_DNA"/>
</dbReference>
<dbReference type="VEuPathDB" id="TriTrypDB:TcG_02195"/>
<accession>A0A2V2WAY9</accession>
<reference evidence="3 6" key="2">
    <citation type="journal article" date="2019" name="Genome Biol. Evol.">
        <title>Nanopore Sequencing Significantly Improves Genome Assembly of the Protozoan Parasite Trypanosoma cruzi.</title>
        <authorList>
            <person name="Diaz-Viraque F."/>
            <person name="Pita S."/>
            <person name="Greif G."/>
            <person name="de Souza R.C.M."/>
            <person name="Iraola G."/>
            <person name="Robello C."/>
        </authorList>
    </citation>
    <scope>NUCLEOTIDE SEQUENCE [LARGE SCALE GENOMIC DNA]</scope>
    <source>
        <strain evidence="3 6">Berenice</strain>
    </source>
</reference>
<dbReference type="Pfam" id="PF06294">
    <property type="entry name" value="CH_2"/>
    <property type="match status" value="1"/>
</dbReference>
<dbReference type="VEuPathDB" id="TriTrypDB:Tc_MARK_9822"/>
<dbReference type="SMR" id="A0A2V2WAY9"/>
<dbReference type="VEuPathDB" id="TriTrypDB:TCDM_03301"/>
<dbReference type="VEuPathDB" id="TriTrypDB:TcYC6_0064450"/>
<feature type="region of interest" description="Disordered" evidence="1">
    <location>
        <begin position="146"/>
        <end position="167"/>
    </location>
</feature>
<evidence type="ECO:0000313" key="4">
    <source>
        <dbReference type="EMBL" id="PWV05731.1"/>
    </source>
</evidence>
<dbReference type="InterPro" id="IPR036872">
    <property type="entry name" value="CH_dom_sf"/>
</dbReference>
<comment type="caution">
    <text evidence="4">The sequence shown here is derived from an EMBL/GenBank/DDBJ whole genome shotgun (WGS) entry which is preliminary data.</text>
</comment>
<feature type="region of interest" description="Disordered" evidence="1">
    <location>
        <begin position="962"/>
        <end position="984"/>
    </location>
</feature>
<evidence type="ECO:0000259" key="2">
    <source>
        <dbReference type="Pfam" id="PF06294"/>
    </source>
</evidence>
<dbReference type="VEuPathDB" id="TriTrypDB:C4B63_21g51"/>
<evidence type="ECO:0000313" key="6">
    <source>
        <dbReference type="Proteomes" id="UP000583944"/>
    </source>
</evidence>
<reference evidence="3" key="3">
    <citation type="submission" date="2020-04" db="EMBL/GenBank/DDBJ databases">
        <authorList>
            <person name="Diaz Viraque F."/>
        </authorList>
    </citation>
    <scope>NUCLEOTIDE SEQUENCE</scope>
    <source>
        <strain evidence="3">Berenice</strain>
    </source>
</reference>
<proteinExistence type="predicted"/>
<dbReference type="OrthoDB" id="62528at2759"/>
<feature type="region of interest" description="Disordered" evidence="1">
    <location>
        <begin position="201"/>
        <end position="232"/>
    </location>
</feature>
<name>A0A2V2WAY9_TRYCR</name>
<dbReference type="Proteomes" id="UP000246078">
    <property type="component" value="Unassembled WGS sequence"/>
</dbReference>
<protein>
    <recommendedName>
        <fullName evidence="2">CH-like domain-containing protein</fullName>
    </recommendedName>
</protein>
<sequence length="984" mass="109311">MDLESSIQREGLPREVLVWLRTLQLPRVVRHPKRDFSNGFLVAAICSRYWSSVSMHSYEDRMSAAQKRSNWELLQKQFALNNCPLSERMINGMIACREEYANSFLRQLYEHLTGRMIVEAAPLTAAEVSQPRTFLPQSVPPAPSRKISVDFVTPSADTPKRTTSRVRELRSSNLMALAKSESISSVPVAKNYVIHAIAGEQMSDDKNADDAEEEKEEKGGSDSDGEKKKQRGEQKMEFFVSLRPAEVQQTVVRAVPQGSGQNATRDEKKRQQRQQQKQQQQQQQQSDEMQSGTCDATALETIESIVRKQAAGQGWICVRDEPTAFTNYFLFEENNLGALLHCRLWSTLLGSVSDLADRILRHGGFMADIAALFLQRPLPEETINQQRHQLQVDNGSTTPKLWKKMASPRGNSGSKRFVFLASLLSSISDVDKFLAVSMYYDDILPHSAEAMRALDRVTADEYASLLCAALPSDRKAAARLLPDMLLATDNFITVSNTFEAKRSYYLFLRAVLLRLSRNERCGSLRNKRYSCSTATTTTTTTTTAHDPLLLAAFEIIGHNCVSALTHESSTVRLVGVYLAEALAFAGCSTVSLFMDILPFLSACMKLASPLFKCVCAAWMRTAMKRLCNPFGEEKRETEVREVYDEEVSAYAGPYLSAIMQNLYDVLVTPGRLKVRTYIAEQLALCLHDIPDVEDMRRLFNPEKLAVAIFSVFQTAPPELVARFIKPPSSADGRVSAGGEYNGQMSSGGVSCPLLGPLLVDGSLIDCYPLALAEAILTVFPLESGGPKSTPTRETAASFPMGHRGANSPDGMAMTSRQIMTKANLMLRERMVPVDVAQRVTWMYKLIVASRSGCGFPKRPASLNETAATKRWNAVMRQMYRDIAVLSAAAEMLCTQKGALTDNATNAIAQMAGMAQQIVLRWHTELKNDGAPPPRPLVSSPVTSSERMLLAMEWYHNSFGAMTPKEQQKQQQQQLNRVPAAPSRN</sequence>
<dbReference type="VEuPathDB" id="TriTrypDB:TcCL_NonESM02692"/>
<dbReference type="EMBL" id="PRFC01000125">
    <property type="protein sequence ID" value="PWV05731.1"/>
    <property type="molecule type" value="Genomic_DNA"/>
</dbReference>
<dbReference type="GO" id="GO:0005930">
    <property type="term" value="C:axoneme"/>
    <property type="evidence" value="ECO:0007669"/>
    <property type="project" value="TreeGrafter"/>
</dbReference>
<dbReference type="Gene3D" id="1.10.418.10">
    <property type="entry name" value="Calponin-like domain"/>
    <property type="match status" value="1"/>
</dbReference>
<reference evidence="4 5" key="1">
    <citation type="journal article" date="2018" name="Microb. Genom.">
        <title>Expanding an expanded genome: long-read sequencing of Trypanosoma cruzi.</title>
        <authorList>
            <person name="Berna L."/>
            <person name="Rodriguez M."/>
            <person name="Chiribao M.L."/>
            <person name="Parodi-Talice A."/>
            <person name="Pita S."/>
            <person name="Rijo G."/>
            <person name="Alvarez-Valin F."/>
            <person name="Robello C."/>
        </authorList>
    </citation>
    <scope>NUCLEOTIDE SEQUENCE [LARGE SCALE GENOMIC DNA]</scope>
    <source>
        <strain evidence="4 5">TCC</strain>
    </source>
</reference>
<dbReference type="PANTHER" id="PTHR12509">
    <property type="entry name" value="SPERMATOGENESIS-ASSOCIATED 4-RELATED"/>
    <property type="match status" value="1"/>
</dbReference>
<dbReference type="VEuPathDB" id="TriTrypDB:BCY84_05373"/>
<dbReference type="PANTHER" id="PTHR12509:SF8">
    <property type="entry name" value="SPERMATOGENESIS-ASSOCIATED PROTEIN 4"/>
    <property type="match status" value="1"/>
</dbReference>
<gene>
    <name evidence="4" type="ORF">C3747_125g29</name>
    <name evidence="3" type="ORF">ECC02_003065</name>
</gene>
<dbReference type="VEuPathDB" id="TriTrypDB:C3747_125g29"/>
<dbReference type="GO" id="GO:0051493">
    <property type="term" value="P:regulation of cytoskeleton organization"/>
    <property type="evidence" value="ECO:0007669"/>
    <property type="project" value="TreeGrafter"/>
</dbReference>
<dbReference type="VEuPathDB" id="TriTrypDB:TCSYLVIO_000477"/>
<dbReference type="GO" id="GO:0008017">
    <property type="term" value="F:microtubule binding"/>
    <property type="evidence" value="ECO:0007669"/>
    <property type="project" value="TreeGrafter"/>
</dbReference>
<dbReference type="AlphaFoldDB" id="A0A2V2WAY9"/>
<feature type="region of interest" description="Disordered" evidence="1">
    <location>
        <begin position="786"/>
        <end position="811"/>
    </location>
</feature>
<dbReference type="VEuPathDB" id="TriTrypDB:TcBrA4_0019360"/>
<feature type="compositionally biased region" description="Low complexity" evidence="1">
    <location>
        <begin position="273"/>
        <end position="285"/>
    </location>
</feature>
<evidence type="ECO:0000256" key="1">
    <source>
        <dbReference type="SAM" id="MobiDB-lite"/>
    </source>
</evidence>
<dbReference type="VEuPathDB" id="TriTrypDB:ECC02_003065"/>
<feature type="domain" description="CH-like" evidence="2">
    <location>
        <begin position="17"/>
        <end position="110"/>
    </location>
</feature>
<feature type="region of interest" description="Disordered" evidence="1">
    <location>
        <begin position="251"/>
        <end position="294"/>
    </location>
</feature>
<dbReference type="InterPro" id="IPR052111">
    <property type="entry name" value="Spermatogenesis_Ciliary_MAP"/>
</dbReference>
<organism evidence="4 5">
    <name type="scientific">Trypanosoma cruzi</name>
    <dbReference type="NCBI Taxonomy" id="5693"/>
    <lineage>
        <taxon>Eukaryota</taxon>
        <taxon>Discoba</taxon>
        <taxon>Euglenozoa</taxon>
        <taxon>Kinetoplastea</taxon>
        <taxon>Metakinetoplastina</taxon>
        <taxon>Trypanosomatida</taxon>
        <taxon>Trypanosomatidae</taxon>
        <taxon>Trypanosoma</taxon>
        <taxon>Schizotrypanum</taxon>
    </lineage>
</organism>
<dbReference type="Proteomes" id="UP000583944">
    <property type="component" value="Unassembled WGS sequence"/>
</dbReference>
<dbReference type="InterPro" id="IPR010441">
    <property type="entry name" value="CH_2"/>
</dbReference>
<dbReference type="VEuPathDB" id="TriTrypDB:TcCLB.509569.140"/>
<evidence type="ECO:0000313" key="3">
    <source>
        <dbReference type="EMBL" id="KAF5223877.1"/>
    </source>
</evidence>
<feature type="compositionally biased region" description="Basic and acidic residues" evidence="1">
    <location>
        <begin position="216"/>
        <end position="232"/>
    </location>
</feature>
<dbReference type="VEuPathDB" id="TriTrypDB:TcCLB.508989.50"/>